<keyword evidence="4" id="KW-0732">Signal</keyword>
<gene>
    <name evidence="6" type="ORF">CKO45_02080</name>
</gene>
<dbReference type="CDD" id="cd08508">
    <property type="entry name" value="PBP2_NikA_DppA_OppA_like_1"/>
    <property type="match status" value="1"/>
</dbReference>
<evidence type="ECO:0000256" key="2">
    <source>
        <dbReference type="ARBA" id="ARBA00005695"/>
    </source>
</evidence>
<feature type="domain" description="Solute-binding protein family 5" evidence="5">
    <location>
        <begin position="105"/>
        <end position="456"/>
    </location>
</feature>
<comment type="caution">
    <text evidence="6">The sequence shown here is derived from an EMBL/GenBank/DDBJ whole genome shotgun (WGS) entry which is preliminary data.</text>
</comment>
<dbReference type="InterPro" id="IPR030678">
    <property type="entry name" value="Peptide/Ni-bd"/>
</dbReference>
<dbReference type="Gene3D" id="3.40.190.10">
    <property type="entry name" value="Periplasmic binding protein-like II"/>
    <property type="match status" value="1"/>
</dbReference>
<evidence type="ECO:0000259" key="5">
    <source>
        <dbReference type="Pfam" id="PF00496"/>
    </source>
</evidence>
<sequence>MSRWRPSISAASRGPTVWARISGSHACSRGRRAMAGWRAALLGAAWLVGLAWDATAQPVLRVGMAAQDVGRLDPHFATSTIDRVVVGWMFNGLVRFAPGSADPATIEPDLAERWDSSADGKTWTFHLRRGVRFHGNYGELTAEDVAFSLKKAGTAASSAFSADFRSIGSVEAVDPYTVRIVLRENVPSLLGILTNYSGGYIVSKRAAEERGDGFTRAPIGTGPFALDRVTPSQSAELVAHAEYFREAPQIGRISYRFIPSDASRDLAFQNRELDLNYGRSDQTWVNRMRQQPGVTVDIFEPAELAILNLNITQPPFNDLRVRQALAHAVNRAELVRWRGTDVSREGQSLVPRGYLGFIEAGVLPHDPVRARALLAEAGHGSGLTVKVIHTQLPEMLNMMQVVQQQLRRAGITLDLQVVEHATFHQQIRQDLSPLVYYSAARFPVADIYLTQFWHGRSIVKTPTAVTNFSHCSQADAQIDAARVSTDREEQLKLWGEAQRILVQQVCGVPLVETLLVFARRDALDYGYPLRGSMSLGPPITERTRLR</sequence>
<dbReference type="Gene3D" id="3.10.105.10">
    <property type="entry name" value="Dipeptide-binding Protein, Domain 3"/>
    <property type="match status" value="1"/>
</dbReference>
<name>A0ABS1CRD9_9PROT</name>
<evidence type="ECO:0000256" key="3">
    <source>
        <dbReference type="ARBA" id="ARBA00022448"/>
    </source>
</evidence>
<evidence type="ECO:0000313" key="7">
    <source>
        <dbReference type="Proteomes" id="UP000697995"/>
    </source>
</evidence>
<dbReference type="SUPFAM" id="SSF53850">
    <property type="entry name" value="Periplasmic binding protein-like II"/>
    <property type="match status" value="1"/>
</dbReference>
<dbReference type="Proteomes" id="UP000697995">
    <property type="component" value="Unassembled WGS sequence"/>
</dbReference>
<comment type="similarity">
    <text evidence="2">Belongs to the bacterial solute-binding protein 5 family.</text>
</comment>
<protein>
    <submittedName>
        <fullName evidence="6">Polyamine ABC transporter substrate-binding protein</fullName>
    </submittedName>
</protein>
<dbReference type="InterPro" id="IPR000914">
    <property type="entry name" value="SBP_5_dom"/>
</dbReference>
<evidence type="ECO:0000256" key="1">
    <source>
        <dbReference type="ARBA" id="ARBA00004418"/>
    </source>
</evidence>
<dbReference type="EMBL" id="NRSG01000007">
    <property type="protein sequence ID" value="MBK1657015.1"/>
    <property type="molecule type" value="Genomic_DNA"/>
</dbReference>
<dbReference type="Pfam" id="PF00496">
    <property type="entry name" value="SBP_bac_5"/>
    <property type="match status" value="1"/>
</dbReference>
<keyword evidence="7" id="KW-1185">Reference proteome</keyword>
<dbReference type="PANTHER" id="PTHR30290:SF10">
    <property type="entry name" value="PERIPLASMIC OLIGOPEPTIDE-BINDING PROTEIN-RELATED"/>
    <property type="match status" value="1"/>
</dbReference>
<keyword evidence="3" id="KW-0813">Transport</keyword>
<organism evidence="6 7">
    <name type="scientific">Paracraurococcus ruber</name>
    <dbReference type="NCBI Taxonomy" id="77675"/>
    <lineage>
        <taxon>Bacteria</taxon>
        <taxon>Pseudomonadati</taxon>
        <taxon>Pseudomonadota</taxon>
        <taxon>Alphaproteobacteria</taxon>
        <taxon>Acetobacterales</taxon>
        <taxon>Roseomonadaceae</taxon>
        <taxon>Paracraurococcus</taxon>
    </lineage>
</organism>
<dbReference type="PIRSF" id="PIRSF002741">
    <property type="entry name" value="MppA"/>
    <property type="match status" value="1"/>
</dbReference>
<accession>A0ABS1CRD9</accession>
<evidence type="ECO:0000256" key="4">
    <source>
        <dbReference type="ARBA" id="ARBA00022729"/>
    </source>
</evidence>
<comment type="subcellular location">
    <subcellularLocation>
        <location evidence="1">Periplasm</location>
    </subcellularLocation>
</comment>
<evidence type="ECO:0000313" key="6">
    <source>
        <dbReference type="EMBL" id="MBK1657015.1"/>
    </source>
</evidence>
<dbReference type="PANTHER" id="PTHR30290">
    <property type="entry name" value="PERIPLASMIC BINDING COMPONENT OF ABC TRANSPORTER"/>
    <property type="match status" value="1"/>
</dbReference>
<proteinExistence type="inferred from homology"/>
<reference evidence="6 7" key="1">
    <citation type="journal article" date="2020" name="Microorganisms">
        <title>Osmotic Adaptation and Compatible Solute Biosynthesis of Phototrophic Bacteria as Revealed from Genome Analyses.</title>
        <authorList>
            <person name="Imhoff J.F."/>
            <person name="Rahn T."/>
            <person name="Kunzel S."/>
            <person name="Keller A."/>
            <person name="Neulinger S.C."/>
        </authorList>
    </citation>
    <scope>NUCLEOTIDE SEQUENCE [LARGE SCALE GENOMIC DNA]</scope>
    <source>
        <strain evidence="6 7">DSM 15382</strain>
    </source>
</reference>
<dbReference type="InterPro" id="IPR039424">
    <property type="entry name" value="SBP_5"/>
</dbReference>